<evidence type="ECO:0000256" key="1">
    <source>
        <dbReference type="SAM" id="MobiDB-lite"/>
    </source>
</evidence>
<comment type="caution">
    <text evidence="2">The sequence shown here is derived from an EMBL/GenBank/DDBJ whole genome shotgun (WGS) entry which is preliminary data.</text>
</comment>
<dbReference type="Proteomes" id="UP000224080">
    <property type="component" value="Unassembled WGS sequence"/>
</dbReference>
<evidence type="ECO:0000313" key="3">
    <source>
        <dbReference type="Proteomes" id="UP000224080"/>
    </source>
</evidence>
<accession>A0A2B7WUR3</accession>
<dbReference type="AlphaFoldDB" id="A0A2B7WUR3"/>
<evidence type="ECO:0000313" key="2">
    <source>
        <dbReference type="EMBL" id="PGH00287.1"/>
    </source>
</evidence>
<protein>
    <submittedName>
        <fullName evidence="2">Uncharacterized protein</fullName>
    </submittedName>
</protein>
<name>A0A2B7WUR3_9EURO</name>
<feature type="region of interest" description="Disordered" evidence="1">
    <location>
        <begin position="60"/>
        <end position="81"/>
    </location>
</feature>
<proteinExistence type="predicted"/>
<keyword evidence="3" id="KW-1185">Reference proteome</keyword>
<dbReference type="EMBL" id="PDNC01000088">
    <property type="protein sequence ID" value="PGH00287.1"/>
    <property type="molecule type" value="Genomic_DNA"/>
</dbReference>
<reference evidence="2 3" key="1">
    <citation type="submission" date="2017-10" db="EMBL/GenBank/DDBJ databases">
        <title>Comparative genomics in systemic dimorphic fungi from Ajellomycetaceae.</title>
        <authorList>
            <person name="Munoz J.F."/>
            <person name="Mcewen J.G."/>
            <person name="Clay O.K."/>
            <person name="Cuomo C.A."/>
        </authorList>
    </citation>
    <scope>NUCLEOTIDE SEQUENCE [LARGE SCALE GENOMIC DNA]</scope>
    <source>
        <strain evidence="2 3">UAMH130</strain>
    </source>
</reference>
<sequence>MKPRYNPPDIILLPLKLGRCGVHIGEQLADASAWKRQAHPKGSSEMAVGAALSLERTSVLAPDTANAQSRDQRTRRVQPKVYSQRSFIIHSITTTPSISGGNTSTTYPQHE</sequence>
<gene>
    <name evidence="2" type="ORF">GX51_05891</name>
</gene>
<organism evidence="2 3">
    <name type="scientific">Blastomyces parvus</name>
    <dbReference type="NCBI Taxonomy" id="2060905"/>
    <lineage>
        <taxon>Eukaryota</taxon>
        <taxon>Fungi</taxon>
        <taxon>Dikarya</taxon>
        <taxon>Ascomycota</taxon>
        <taxon>Pezizomycotina</taxon>
        <taxon>Eurotiomycetes</taxon>
        <taxon>Eurotiomycetidae</taxon>
        <taxon>Onygenales</taxon>
        <taxon>Ajellomycetaceae</taxon>
        <taxon>Blastomyces</taxon>
    </lineage>
</organism>